<evidence type="ECO:0000313" key="1">
    <source>
        <dbReference type="EMBL" id="RNA08827.1"/>
    </source>
</evidence>
<reference evidence="1 2" key="1">
    <citation type="journal article" date="2018" name="Sci. Rep.">
        <title>Genomic signatures of local adaptation to the degree of environmental predictability in rotifers.</title>
        <authorList>
            <person name="Franch-Gras L."/>
            <person name="Hahn C."/>
            <person name="Garcia-Roger E.M."/>
            <person name="Carmona M.J."/>
            <person name="Serra M."/>
            <person name="Gomez A."/>
        </authorList>
    </citation>
    <scope>NUCLEOTIDE SEQUENCE [LARGE SCALE GENOMIC DNA]</scope>
    <source>
        <strain evidence="1">HYR1</strain>
    </source>
</reference>
<organism evidence="1 2">
    <name type="scientific">Brachionus plicatilis</name>
    <name type="common">Marine rotifer</name>
    <name type="synonym">Brachionus muelleri</name>
    <dbReference type="NCBI Taxonomy" id="10195"/>
    <lineage>
        <taxon>Eukaryota</taxon>
        <taxon>Metazoa</taxon>
        <taxon>Spiralia</taxon>
        <taxon>Gnathifera</taxon>
        <taxon>Rotifera</taxon>
        <taxon>Eurotatoria</taxon>
        <taxon>Monogononta</taxon>
        <taxon>Pseudotrocha</taxon>
        <taxon>Ploima</taxon>
        <taxon>Brachionidae</taxon>
        <taxon>Brachionus</taxon>
    </lineage>
</organism>
<name>A0A3M7QBI5_BRAPC</name>
<sequence>MSSFDDEFIICVNICWIFNYQDLSRTWIRKLFKINMFLEIKFQVTKISYDTIRKNQFFPKQLLDMSCQWKNKIISKFMSTTLCLSWSVYDQVFRLVPRASKNEAIGLFNDRILFSNLIDDFSITYKIELKDTFQYLIPEIIRVFLINFSKNNLKDILFCSIINWLALLNPLLVSLNLEKNSLQN</sequence>
<comment type="caution">
    <text evidence="1">The sequence shown here is derived from an EMBL/GenBank/DDBJ whole genome shotgun (WGS) entry which is preliminary data.</text>
</comment>
<accession>A0A3M7QBI5</accession>
<keyword evidence="2" id="KW-1185">Reference proteome</keyword>
<dbReference type="EMBL" id="REGN01006614">
    <property type="protein sequence ID" value="RNA08827.1"/>
    <property type="molecule type" value="Genomic_DNA"/>
</dbReference>
<gene>
    <name evidence="1" type="ORF">BpHYR1_053910</name>
</gene>
<dbReference type="AlphaFoldDB" id="A0A3M7QBI5"/>
<protein>
    <submittedName>
        <fullName evidence="1">Uncharacterized protein</fullName>
    </submittedName>
</protein>
<evidence type="ECO:0000313" key="2">
    <source>
        <dbReference type="Proteomes" id="UP000276133"/>
    </source>
</evidence>
<proteinExistence type="predicted"/>
<dbReference type="Proteomes" id="UP000276133">
    <property type="component" value="Unassembled WGS sequence"/>
</dbReference>